<dbReference type="Pfam" id="PF22692">
    <property type="entry name" value="LlgE_F_G_D1"/>
    <property type="match status" value="1"/>
</dbReference>
<feature type="domain" description="Flagellar hook protein FlgE/F/G-like D1" evidence="5">
    <location>
        <begin position="113"/>
        <end position="173"/>
    </location>
</feature>
<dbReference type="InterPro" id="IPR037925">
    <property type="entry name" value="FlgE/F/G-like"/>
</dbReference>
<feature type="domain" description="Flagellar basal body rod protein N-terminal" evidence="3">
    <location>
        <begin position="6"/>
        <end position="35"/>
    </location>
</feature>
<proteinExistence type="inferred from homology"/>
<evidence type="ECO:0000256" key="2">
    <source>
        <dbReference type="RuleBase" id="RU362116"/>
    </source>
</evidence>
<feature type="domain" description="Flagellar basal-body/hook protein C-terminal" evidence="4">
    <location>
        <begin position="229"/>
        <end position="271"/>
    </location>
</feature>
<dbReference type="STRING" id="306540.SAMN05421839_13616"/>
<dbReference type="Proteomes" id="UP000321547">
    <property type="component" value="Unassembled WGS sequence"/>
</dbReference>
<evidence type="ECO:0000259" key="4">
    <source>
        <dbReference type="Pfam" id="PF06429"/>
    </source>
</evidence>
<dbReference type="EMBL" id="BJWI01000035">
    <property type="protein sequence ID" value="GEM02390.1"/>
    <property type="molecule type" value="Genomic_DNA"/>
</dbReference>
<dbReference type="InterPro" id="IPR020013">
    <property type="entry name" value="Flagellar_FlgE/F/G"/>
</dbReference>
<comment type="subcellular location">
    <subcellularLocation>
        <location evidence="2">Bacterial flagellum basal body</location>
    </subcellularLocation>
</comment>
<evidence type="ECO:0000313" key="8">
    <source>
        <dbReference type="Proteomes" id="UP000242243"/>
    </source>
</evidence>
<evidence type="ECO:0000313" key="9">
    <source>
        <dbReference type="Proteomes" id="UP000321547"/>
    </source>
</evidence>
<dbReference type="InterPro" id="IPR053967">
    <property type="entry name" value="LlgE_F_G-like_D1"/>
</dbReference>
<comment type="similarity">
    <text evidence="1 2">Belongs to the flagella basal body rod proteins family.</text>
</comment>
<evidence type="ECO:0000259" key="5">
    <source>
        <dbReference type="Pfam" id="PF22692"/>
    </source>
</evidence>
<dbReference type="Pfam" id="PF06429">
    <property type="entry name" value="Flg_bbr_C"/>
    <property type="match status" value="1"/>
</dbReference>
<evidence type="ECO:0000313" key="7">
    <source>
        <dbReference type="EMBL" id="SFP63658.1"/>
    </source>
</evidence>
<dbReference type="InterPro" id="IPR010930">
    <property type="entry name" value="Flg_bb/hook_C_dom"/>
</dbReference>
<accession>A0A1I5RYS0</accession>
<keyword evidence="7" id="KW-0966">Cell projection</keyword>
<evidence type="ECO:0000313" key="6">
    <source>
        <dbReference type="EMBL" id="GEM02390.1"/>
    </source>
</evidence>
<dbReference type="EMBL" id="FOXC01000036">
    <property type="protein sequence ID" value="SFP63658.1"/>
    <property type="molecule type" value="Genomic_DNA"/>
</dbReference>
<dbReference type="PANTHER" id="PTHR30435:SF19">
    <property type="entry name" value="FLAGELLAR BASAL-BODY ROD PROTEIN FLGG"/>
    <property type="match status" value="1"/>
</dbReference>
<dbReference type="Pfam" id="PF00460">
    <property type="entry name" value="Flg_bb_rod"/>
    <property type="match status" value="1"/>
</dbReference>
<keyword evidence="2" id="KW-0975">Bacterial flagellum</keyword>
<dbReference type="InterPro" id="IPR001444">
    <property type="entry name" value="Flag_bb_rod_N"/>
</dbReference>
<gene>
    <name evidence="6" type="primary">flhO</name>
    <name evidence="6" type="ORF">HHA03_19220</name>
    <name evidence="7" type="ORF">SAMN05421839_13616</name>
</gene>
<sequence>MLRGYYTAASGMITQQRRQDTLSNNLSNAQTPGFKQDQAMTRSFPELLVKRMGGEEIKTQTNKHLSLSNQVGPLTTGVYVHETLADQTQGTLQETNMTTDMALVNGNILDQDGALFFTVQNAEGDVRYTRNGNFTVDGQGYLTTNQGYYVLNDAGNPIFTNGENFTLTSEGVLTTAEDEIPLQINYTTNHYDLIKDDENLFALTDQDGDVLGAMENARGNAGVTFSVSQGFLEASNVDSGQTMVEMMQAYRLFESNQQVVKAYDKSMEIAVNQIGRLN</sequence>
<organism evidence="7 8">
    <name type="scientific">Halolactibacillus halophilus</name>
    <dbReference type="NCBI Taxonomy" id="306540"/>
    <lineage>
        <taxon>Bacteria</taxon>
        <taxon>Bacillati</taxon>
        <taxon>Bacillota</taxon>
        <taxon>Bacilli</taxon>
        <taxon>Bacillales</taxon>
        <taxon>Bacillaceae</taxon>
        <taxon>Halolactibacillus</taxon>
    </lineage>
</organism>
<keyword evidence="9" id="KW-1185">Reference proteome</keyword>
<keyword evidence="7" id="KW-0969">Cilium</keyword>
<reference evidence="6 9" key="2">
    <citation type="submission" date="2019-07" db="EMBL/GenBank/DDBJ databases">
        <title>Whole genome shotgun sequence of Halolactibacillus halophilus NBRC 100868.</title>
        <authorList>
            <person name="Hosoyama A."/>
            <person name="Uohara A."/>
            <person name="Ohji S."/>
            <person name="Ichikawa N."/>
        </authorList>
    </citation>
    <scope>NUCLEOTIDE SEQUENCE [LARGE SCALE GENOMIC DNA]</scope>
    <source>
        <strain evidence="6 9">NBRC 100868</strain>
    </source>
</reference>
<dbReference type="RefSeq" id="WP_089833278.1">
    <property type="nucleotide sequence ID" value="NZ_BJWI01000035.1"/>
</dbReference>
<dbReference type="GO" id="GO:0009425">
    <property type="term" value="C:bacterial-type flagellum basal body"/>
    <property type="evidence" value="ECO:0007669"/>
    <property type="project" value="UniProtKB-SubCell"/>
</dbReference>
<dbReference type="AlphaFoldDB" id="A0A1I5RYS0"/>
<evidence type="ECO:0000256" key="1">
    <source>
        <dbReference type="ARBA" id="ARBA00009677"/>
    </source>
</evidence>
<dbReference type="Proteomes" id="UP000242243">
    <property type="component" value="Unassembled WGS sequence"/>
</dbReference>
<protein>
    <submittedName>
        <fullName evidence="7">Flagellar basal-body rod protein FlgG</fullName>
    </submittedName>
    <submittedName>
        <fullName evidence="6">Flagellar hook-basal body complex protein FlhO</fullName>
    </submittedName>
</protein>
<reference evidence="7 8" key="1">
    <citation type="submission" date="2016-10" db="EMBL/GenBank/DDBJ databases">
        <authorList>
            <person name="de Groot N.N."/>
        </authorList>
    </citation>
    <scope>NUCLEOTIDE SEQUENCE [LARGE SCALE GENOMIC DNA]</scope>
    <source>
        <strain evidence="7 8">DSM 17073</strain>
    </source>
</reference>
<dbReference type="NCBIfam" id="TIGR03506">
    <property type="entry name" value="FlgEFG_subfam"/>
    <property type="match status" value="1"/>
</dbReference>
<dbReference type="SUPFAM" id="SSF117143">
    <property type="entry name" value="Flagellar hook protein flgE"/>
    <property type="match status" value="1"/>
</dbReference>
<dbReference type="GO" id="GO:0071978">
    <property type="term" value="P:bacterial-type flagellum-dependent swarming motility"/>
    <property type="evidence" value="ECO:0007669"/>
    <property type="project" value="TreeGrafter"/>
</dbReference>
<name>A0A1I5RYS0_9BACI</name>
<dbReference type="PANTHER" id="PTHR30435">
    <property type="entry name" value="FLAGELLAR PROTEIN"/>
    <property type="match status" value="1"/>
</dbReference>
<evidence type="ECO:0000259" key="3">
    <source>
        <dbReference type="Pfam" id="PF00460"/>
    </source>
</evidence>
<dbReference type="OrthoDB" id="9800375at2"/>
<keyword evidence="7" id="KW-0282">Flagellum</keyword>